<dbReference type="PANTHER" id="PTHR34182:SF1">
    <property type="entry name" value="PROTEIN-EXPORT MEMBRANE PROTEIN SECG"/>
    <property type="match status" value="1"/>
</dbReference>
<protein>
    <recommendedName>
        <fullName evidence="10">Protein-export membrane protein SecG</fullName>
    </recommendedName>
</protein>
<dbReference type="GO" id="GO:0005886">
    <property type="term" value="C:plasma membrane"/>
    <property type="evidence" value="ECO:0007669"/>
    <property type="project" value="UniProtKB-SubCell"/>
</dbReference>
<dbReference type="NCBIfam" id="TIGR00810">
    <property type="entry name" value="secG"/>
    <property type="match status" value="1"/>
</dbReference>
<evidence type="ECO:0000256" key="11">
    <source>
        <dbReference type="SAM" id="MobiDB-lite"/>
    </source>
</evidence>
<keyword evidence="4 10" id="KW-1003">Cell membrane</keyword>
<dbReference type="GO" id="GO:0009306">
    <property type="term" value="P:protein secretion"/>
    <property type="evidence" value="ECO:0007669"/>
    <property type="project" value="UniProtKB-UniRule"/>
</dbReference>
<evidence type="ECO:0000313" key="12">
    <source>
        <dbReference type="EMBL" id="MBI3128000.1"/>
    </source>
</evidence>
<dbReference type="GO" id="GO:0043952">
    <property type="term" value="P:protein transport by the Sec complex"/>
    <property type="evidence" value="ECO:0007669"/>
    <property type="project" value="TreeGrafter"/>
</dbReference>
<evidence type="ECO:0000256" key="1">
    <source>
        <dbReference type="ARBA" id="ARBA00004651"/>
    </source>
</evidence>
<comment type="caution">
    <text evidence="10">Lacks conserved residue(s) required for the propagation of feature annotation.</text>
</comment>
<feature type="transmembrane region" description="Helical" evidence="10">
    <location>
        <begin position="51"/>
        <end position="72"/>
    </location>
</feature>
<comment type="similarity">
    <text evidence="2 10">Belongs to the SecG family.</text>
</comment>
<keyword evidence="5 10" id="KW-0812">Transmembrane</keyword>
<reference evidence="12" key="1">
    <citation type="submission" date="2020-07" db="EMBL/GenBank/DDBJ databases">
        <title>Huge and variable diversity of episymbiotic CPR bacteria and DPANN archaea in groundwater ecosystems.</title>
        <authorList>
            <person name="He C.Y."/>
            <person name="Keren R."/>
            <person name="Whittaker M."/>
            <person name="Farag I.F."/>
            <person name="Doudna J."/>
            <person name="Cate J.H.D."/>
            <person name="Banfield J.F."/>
        </authorList>
    </citation>
    <scope>NUCLEOTIDE SEQUENCE</scope>
    <source>
        <strain evidence="12">NC_groundwater_763_Ag_S-0.2um_68_21</strain>
    </source>
</reference>
<sequence length="117" mass="11496">MTILLTIVHVAVALSLVLIVLLQAGKGAGIGAAFGGSSQTIFGSRGPTSFLGKLTAGAAILFMVTSLLLTYIGSRSTGTSIVPAAPVRPAGQAPSRPAPAQPQQPPSGSPAPAKPGP</sequence>
<feature type="compositionally biased region" description="Pro residues" evidence="11">
    <location>
        <begin position="96"/>
        <end position="117"/>
    </location>
</feature>
<comment type="function">
    <text evidence="10">Involved in protein export. Participates in an early event of protein translocation.</text>
</comment>
<evidence type="ECO:0000256" key="9">
    <source>
        <dbReference type="ARBA" id="ARBA00023136"/>
    </source>
</evidence>
<evidence type="ECO:0000256" key="10">
    <source>
        <dbReference type="RuleBase" id="RU365087"/>
    </source>
</evidence>
<dbReference type="AlphaFoldDB" id="A0A932I149"/>
<dbReference type="EMBL" id="JACPUR010000022">
    <property type="protein sequence ID" value="MBI3128000.1"/>
    <property type="molecule type" value="Genomic_DNA"/>
</dbReference>
<comment type="caution">
    <text evidence="12">The sequence shown here is derived from an EMBL/GenBank/DDBJ whole genome shotgun (WGS) entry which is preliminary data.</text>
</comment>
<evidence type="ECO:0000256" key="2">
    <source>
        <dbReference type="ARBA" id="ARBA00008445"/>
    </source>
</evidence>
<dbReference type="Pfam" id="PF03840">
    <property type="entry name" value="SecG"/>
    <property type="match status" value="1"/>
</dbReference>
<feature type="region of interest" description="Disordered" evidence="11">
    <location>
        <begin position="83"/>
        <end position="117"/>
    </location>
</feature>
<comment type="subcellular location">
    <subcellularLocation>
        <location evidence="1 10">Cell membrane</location>
        <topology evidence="1 10">Multi-pass membrane protein</topology>
    </subcellularLocation>
</comment>
<dbReference type="GO" id="GO:0015450">
    <property type="term" value="F:protein-transporting ATPase activity"/>
    <property type="evidence" value="ECO:0007669"/>
    <property type="project" value="UniProtKB-UniRule"/>
</dbReference>
<organism evidence="12 13">
    <name type="scientific">Tectimicrobiota bacterium</name>
    <dbReference type="NCBI Taxonomy" id="2528274"/>
    <lineage>
        <taxon>Bacteria</taxon>
        <taxon>Pseudomonadati</taxon>
        <taxon>Nitrospinota/Tectimicrobiota group</taxon>
        <taxon>Candidatus Tectimicrobiota</taxon>
    </lineage>
</organism>
<evidence type="ECO:0000256" key="3">
    <source>
        <dbReference type="ARBA" id="ARBA00022448"/>
    </source>
</evidence>
<name>A0A932I149_UNCTE</name>
<dbReference type="PRINTS" id="PR01651">
    <property type="entry name" value="SECGEXPORT"/>
</dbReference>
<evidence type="ECO:0000256" key="7">
    <source>
        <dbReference type="ARBA" id="ARBA00022989"/>
    </source>
</evidence>
<keyword evidence="3 10" id="KW-0813">Transport</keyword>
<gene>
    <name evidence="12" type="primary">secG</name>
    <name evidence="12" type="ORF">HYZ11_10385</name>
</gene>
<dbReference type="PANTHER" id="PTHR34182">
    <property type="entry name" value="PROTEIN-EXPORT MEMBRANE PROTEIN SECG"/>
    <property type="match status" value="1"/>
</dbReference>
<accession>A0A932I149</accession>
<proteinExistence type="inferred from homology"/>
<keyword evidence="8 10" id="KW-0811">Translocation</keyword>
<evidence type="ECO:0000256" key="8">
    <source>
        <dbReference type="ARBA" id="ARBA00023010"/>
    </source>
</evidence>
<keyword evidence="9 10" id="KW-0472">Membrane</keyword>
<evidence type="ECO:0000256" key="4">
    <source>
        <dbReference type="ARBA" id="ARBA00022475"/>
    </source>
</evidence>
<keyword evidence="7 10" id="KW-1133">Transmembrane helix</keyword>
<evidence type="ECO:0000256" key="5">
    <source>
        <dbReference type="ARBA" id="ARBA00022692"/>
    </source>
</evidence>
<dbReference type="InterPro" id="IPR004692">
    <property type="entry name" value="SecG"/>
</dbReference>
<dbReference type="Proteomes" id="UP000782312">
    <property type="component" value="Unassembled WGS sequence"/>
</dbReference>
<dbReference type="GO" id="GO:0065002">
    <property type="term" value="P:intracellular protein transmembrane transport"/>
    <property type="evidence" value="ECO:0007669"/>
    <property type="project" value="TreeGrafter"/>
</dbReference>
<keyword evidence="6 10" id="KW-0653">Protein transport</keyword>
<evidence type="ECO:0000313" key="13">
    <source>
        <dbReference type="Proteomes" id="UP000782312"/>
    </source>
</evidence>
<evidence type="ECO:0000256" key="6">
    <source>
        <dbReference type="ARBA" id="ARBA00022927"/>
    </source>
</evidence>